<dbReference type="PROSITE" id="PS00482">
    <property type="entry name" value="DIHYDROOROTASE_1"/>
    <property type="match status" value="1"/>
</dbReference>
<evidence type="ECO:0000259" key="10">
    <source>
        <dbReference type="Pfam" id="PF01979"/>
    </source>
</evidence>
<dbReference type="InterPro" id="IPR006680">
    <property type="entry name" value="Amidohydro-rel"/>
</dbReference>
<dbReference type="PANTHER" id="PTHR43668">
    <property type="entry name" value="ALLANTOINASE"/>
    <property type="match status" value="1"/>
</dbReference>
<dbReference type="NCBIfam" id="TIGR03178">
    <property type="entry name" value="allantoinase"/>
    <property type="match status" value="1"/>
</dbReference>
<evidence type="ECO:0000256" key="2">
    <source>
        <dbReference type="ARBA" id="ARBA00001947"/>
    </source>
</evidence>
<organism evidence="12 13">
    <name type="scientific">Rhizopus microsporus</name>
    <dbReference type="NCBI Taxonomy" id="58291"/>
    <lineage>
        <taxon>Eukaryota</taxon>
        <taxon>Fungi</taxon>
        <taxon>Fungi incertae sedis</taxon>
        <taxon>Mucoromycota</taxon>
        <taxon>Mucoromycotina</taxon>
        <taxon>Mucoromycetes</taxon>
        <taxon>Mucorales</taxon>
        <taxon>Mucorineae</taxon>
        <taxon>Rhizopodaceae</taxon>
        <taxon>Rhizopus</taxon>
    </lineage>
</organism>
<name>A0A1X0SF97_RHIZD</name>
<dbReference type="InterPro" id="IPR050138">
    <property type="entry name" value="DHOase/Allantoinase_Hydrolase"/>
</dbReference>
<dbReference type="UniPathway" id="UPA00395">
    <property type="reaction ID" value="UER00653"/>
</dbReference>
<proteinExistence type="inferred from homology"/>
<comment type="cofactor">
    <cofactor evidence="2">
        <name>Zn(2+)</name>
        <dbReference type="ChEBI" id="CHEBI:29105"/>
    </cofactor>
</comment>
<dbReference type="GO" id="GO:0050897">
    <property type="term" value="F:cobalt ion binding"/>
    <property type="evidence" value="ECO:0007669"/>
    <property type="project" value="InterPro"/>
</dbReference>
<dbReference type="GO" id="GO:0000256">
    <property type="term" value="P:allantoin catabolic process"/>
    <property type="evidence" value="ECO:0007669"/>
    <property type="project" value="UniProtKB-UniPathway"/>
</dbReference>
<dbReference type="PANTHER" id="PTHR43668:SF2">
    <property type="entry name" value="ALLANTOINASE"/>
    <property type="match status" value="1"/>
</dbReference>
<evidence type="ECO:0000256" key="9">
    <source>
        <dbReference type="ARBA" id="ARBA00022833"/>
    </source>
</evidence>
<dbReference type="GO" id="GO:0006145">
    <property type="term" value="P:purine nucleobase catabolic process"/>
    <property type="evidence" value="ECO:0007669"/>
    <property type="project" value="TreeGrafter"/>
</dbReference>
<protein>
    <recommendedName>
        <fullName evidence="6">allantoinase</fullName>
        <ecNumber evidence="6">3.5.2.5</ecNumber>
    </recommendedName>
</protein>
<dbReference type="EC" id="3.5.2.5" evidence="6"/>
<keyword evidence="9" id="KW-0862">Zinc</keyword>
<evidence type="ECO:0000256" key="1">
    <source>
        <dbReference type="ARBA" id="ARBA00001756"/>
    </source>
</evidence>
<evidence type="ECO:0000256" key="6">
    <source>
        <dbReference type="ARBA" id="ARBA00012863"/>
    </source>
</evidence>
<dbReference type="InterPro" id="IPR017593">
    <property type="entry name" value="Allantoinase"/>
</dbReference>
<dbReference type="InterPro" id="IPR018228">
    <property type="entry name" value="DNase_TatD-rel_CS"/>
</dbReference>
<dbReference type="VEuPathDB" id="FungiDB:BCV72DRAFT_273025"/>
<dbReference type="InterPro" id="IPR032466">
    <property type="entry name" value="Metal_Hydrolase"/>
</dbReference>
<dbReference type="GO" id="GO:0004038">
    <property type="term" value="F:allantoinase activity"/>
    <property type="evidence" value="ECO:0007669"/>
    <property type="project" value="UniProtKB-EC"/>
</dbReference>
<keyword evidence="7" id="KW-0479">Metal-binding</keyword>
<accession>A0A1X0SF97</accession>
<dbReference type="InterPro" id="IPR002195">
    <property type="entry name" value="Dihydroorotase_CS"/>
</dbReference>
<evidence type="ECO:0000313" key="13">
    <source>
        <dbReference type="Proteomes" id="UP000242381"/>
    </source>
</evidence>
<dbReference type="GO" id="GO:0008270">
    <property type="term" value="F:zinc ion binding"/>
    <property type="evidence" value="ECO:0007669"/>
    <property type="project" value="InterPro"/>
</dbReference>
<feature type="domain" description="Amidohydrolase-related" evidence="10">
    <location>
        <begin position="63"/>
        <end position="446"/>
    </location>
</feature>
<dbReference type="EMBL" id="KV921263">
    <property type="protein sequence ID" value="ORE22818.1"/>
    <property type="molecule type" value="Genomic_DNA"/>
</dbReference>
<dbReference type="FunFam" id="3.20.20.140:FF:000032">
    <property type="entry name" value="Allantoinase Dal1"/>
    <property type="match status" value="1"/>
</dbReference>
<dbReference type="SUPFAM" id="SSF51556">
    <property type="entry name" value="Metallo-dependent hydrolases"/>
    <property type="match status" value="1"/>
</dbReference>
<dbReference type="Pfam" id="PF03016">
    <property type="entry name" value="Exostosin_GT47"/>
    <property type="match status" value="1"/>
</dbReference>
<dbReference type="SUPFAM" id="SSF51338">
    <property type="entry name" value="Composite domain of metallo-dependent hydrolases"/>
    <property type="match status" value="1"/>
</dbReference>
<evidence type="ECO:0000256" key="5">
    <source>
        <dbReference type="ARBA" id="ARBA00011881"/>
    </source>
</evidence>
<dbReference type="AlphaFoldDB" id="A0A1X0SF97"/>
<comment type="pathway">
    <text evidence="3">Nitrogen metabolism; (S)-allantoin degradation; allantoate from (S)-allantoin: step 1/1.</text>
</comment>
<evidence type="ECO:0000256" key="4">
    <source>
        <dbReference type="ARBA" id="ARBA00010368"/>
    </source>
</evidence>
<reference evidence="12 13" key="1">
    <citation type="journal article" date="2016" name="Proc. Natl. Acad. Sci. U.S.A.">
        <title>Lipid metabolic changes in an early divergent fungus govern the establishment of a mutualistic symbiosis with endobacteria.</title>
        <authorList>
            <person name="Lastovetsky O.A."/>
            <person name="Gaspar M.L."/>
            <person name="Mondo S.J."/>
            <person name="LaButti K.M."/>
            <person name="Sandor L."/>
            <person name="Grigoriev I.V."/>
            <person name="Henry S.A."/>
            <person name="Pawlowska T.E."/>
        </authorList>
    </citation>
    <scope>NUCLEOTIDE SEQUENCE [LARGE SCALE GENOMIC DNA]</scope>
    <source>
        <strain evidence="12 13">ATCC 11559</strain>
    </source>
</reference>
<comment type="similarity">
    <text evidence="4">Belongs to the metallo-dependent hydrolases superfamily. Allantoinase family.</text>
</comment>
<gene>
    <name evidence="12" type="ORF">BCV71DRAFT_252715</name>
</gene>
<dbReference type="InterPro" id="IPR011059">
    <property type="entry name" value="Metal-dep_hydrolase_composite"/>
</dbReference>
<evidence type="ECO:0000256" key="7">
    <source>
        <dbReference type="ARBA" id="ARBA00022723"/>
    </source>
</evidence>
<evidence type="ECO:0000259" key="11">
    <source>
        <dbReference type="Pfam" id="PF03016"/>
    </source>
</evidence>
<dbReference type="Gene3D" id="3.20.20.140">
    <property type="entry name" value="Metal-dependent hydrolases"/>
    <property type="match status" value="1"/>
</dbReference>
<dbReference type="OMA" id="CCHGHES"/>
<dbReference type="InterPro" id="IPR040911">
    <property type="entry name" value="Exostosin_GT47"/>
</dbReference>
<evidence type="ECO:0000256" key="3">
    <source>
        <dbReference type="ARBA" id="ARBA00004968"/>
    </source>
</evidence>
<dbReference type="Proteomes" id="UP000242381">
    <property type="component" value="Unassembled WGS sequence"/>
</dbReference>
<feature type="domain" description="Exostosin GT47" evidence="11">
    <location>
        <begin position="546"/>
        <end position="854"/>
    </location>
</feature>
<dbReference type="PROSITE" id="PS01137">
    <property type="entry name" value="TATD_1"/>
    <property type="match status" value="1"/>
</dbReference>
<comment type="subunit">
    <text evidence="5">Homotetramer.</text>
</comment>
<comment type="catalytic activity">
    <reaction evidence="1">
        <text>(S)-allantoin + H2O = allantoate + H(+)</text>
        <dbReference type="Rhea" id="RHEA:17029"/>
        <dbReference type="ChEBI" id="CHEBI:15377"/>
        <dbReference type="ChEBI" id="CHEBI:15378"/>
        <dbReference type="ChEBI" id="CHEBI:15678"/>
        <dbReference type="ChEBI" id="CHEBI:17536"/>
        <dbReference type="EC" id="3.5.2.5"/>
    </reaction>
</comment>
<dbReference type="GO" id="GO:0005737">
    <property type="term" value="C:cytoplasm"/>
    <property type="evidence" value="ECO:0007669"/>
    <property type="project" value="TreeGrafter"/>
</dbReference>
<sequence>MSEIPRYLCVKAQHAILSADHEGQATILIDRLTGKIIEVTMGDIKSKVEQNDVETIELEEGQVLMPGLVDAHVHLNEPGRTEWEGFETGTKAAAAGGITTVVDMPLNAIPPTTTVKNFDIKLNAAKEQCHVDIGFWGGVIPDNADELPGLIKRGVRGFKCFLIESGVDEFPCVNEEQVRAAMDRLVNTDSVLLFHAEMEGCCHGHESNPIDRTYESYLRSRPESLETHAIDLIIRLTKEYYEKGQPVNTHIVHLSAASALPAIRSAKAAGLPLTVETCYHYLNFTAESIPDGATHYKCSPPIREASNRQLLWDALLDGTIDYVVSDHSPCTADLKNPETGDFGTAWGGIASVQFGLPVLWSQGRDRGVTLQKIVKWLSSSPARRIRMYDRKGKIQAGYDGDLVIWQPETRYKVEESKVYFKNKLSPYVGKELYGLVDKTILRGTVVYDRQSSNPFASPVGDFLLHNCQREELNFSLHALIKINMLKYGLAFSPPRRYILLLIASIFFITFLIISQRHRPATPAPPLPVIDLPSYWPTPVEQAVCKPKIYVYKAPDSFQVPKHIQDSKCHESNYNSEIILHNQLTDPTSPFYNHYVTENPDEADFFFIPFFGSCYLYNCWYENNWKWDERCDVDSKYVDPMMDMVINDYPYWNQSNGRNHIMIHPMDQTFTYYKSNPRFQPAIFLKTVGDKRTKWMHRHRYHRDIVIPSATRMIHHLRADPLDYLTNEGHPKSGKRDIFALFQGCCDNVKETDEYSNGIRYLFFNYFSKYRGYEIGNTLADEEYLQKLARAKYGLSPMGWTLDTTRIWEFMAFGVVPVVIADGIIEPFEFDVDWDSFIVRVRRDEVHRLDEILRNIDDATYEYKRKKLWEYGRRVGLEKDAWHFIVRELCRMEGINKPVNLGLGY</sequence>
<evidence type="ECO:0000256" key="8">
    <source>
        <dbReference type="ARBA" id="ARBA00022801"/>
    </source>
</evidence>
<dbReference type="Pfam" id="PF01979">
    <property type="entry name" value="Amidohydro_1"/>
    <property type="match status" value="1"/>
</dbReference>
<evidence type="ECO:0000313" key="12">
    <source>
        <dbReference type="EMBL" id="ORE22818.1"/>
    </source>
</evidence>
<keyword evidence="8" id="KW-0378">Hydrolase</keyword>